<protein>
    <recommendedName>
        <fullName evidence="3">Transcription initiation factor TFIID subunit 2</fullName>
    </recommendedName>
    <alternativeName>
        <fullName evidence="9">TBP-associated factor 2</fullName>
    </alternativeName>
</protein>
<dbReference type="InterPro" id="IPR042097">
    <property type="entry name" value="Aminopeptidase_N-like_N_sf"/>
</dbReference>
<keyword evidence="4" id="KW-0805">Transcription regulation</keyword>
<evidence type="ECO:0000256" key="7">
    <source>
        <dbReference type="ARBA" id="ARBA00023242"/>
    </source>
</evidence>
<evidence type="ECO:0000256" key="8">
    <source>
        <dbReference type="ARBA" id="ARBA00025346"/>
    </source>
</evidence>
<organism evidence="13 14">
    <name type="scientific">Trichosporon asahii var. asahii (strain CBS 8904)</name>
    <name type="common">Yeast</name>
    <dbReference type="NCBI Taxonomy" id="1220162"/>
    <lineage>
        <taxon>Eukaryota</taxon>
        <taxon>Fungi</taxon>
        <taxon>Dikarya</taxon>
        <taxon>Basidiomycota</taxon>
        <taxon>Agaricomycotina</taxon>
        <taxon>Tremellomycetes</taxon>
        <taxon>Trichosporonales</taxon>
        <taxon>Trichosporonaceae</taxon>
        <taxon>Trichosporon</taxon>
    </lineage>
</organism>
<dbReference type="Proteomes" id="UP000006757">
    <property type="component" value="Unassembled WGS sequence"/>
</dbReference>
<dbReference type="CDD" id="cd09839">
    <property type="entry name" value="M1_like_TAF2"/>
    <property type="match status" value="1"/>
</dbReference>
<dbReference type="FunCoup" id="K1VVQ5">
    <property type="interactions" value="429"/>
</dbReference>
<dbReference type="PANTHER" id="PTHR15137">
    <property type="entry name" value="TRANSCRIPTION INITIATION FACTOR TFIID"/>
    <property type="match status" value="1"/>
</dbReference>
<gene>
    <name evidence="13" type="ORF">A1Q2_02130</name>
</gene>
<evidence type="ECO:0000256" key="4">
    <source>
        <dbReference type="ARBA" id="ARBA00023015"/>
    </source>
</evidence>
<evidence type="ECO:0000256" key="3">
    <source>
        <dbReference type="ARBA" id="ARBA00017363"/>
    </source>
</evidence>
<dbReference type="InterPro" id="IPR036427">
    <property type="entry name" value="Bromodomain-like_sf"/>
</dbReference>
<dbReference type="GO" id="GO:0006325">
    <property type="term" value="P:chromatin organization"/>
    <property type="evidence" value="ECO:0007669"/>
    <property type="project" value="UniProtKB-ARBA"/>
</dbReference>
<dbReference type="GO" id="GO:0000976">
    <property type="term" value="F:transcription cis-regulatory region binding"/>
    <property type="evidence" value="ECO:0007669"/>
    <property type="project" value="TreeGrafter"/>
</dbReference>
<dbReference type="CDD" id="cd04369">
    <property type="entry name" value="Bromodomain"/>
    <property type="match status" value="1"/>
</dbReference>
<feature type="compositionally biased region" description="Low complexity" evidence="11">
    <location>
        <begin position="1303"/>
        <end position="1314"/>
    </location>
</feature>
<name>K1VVQ5_TRIAC</name>
<feature type="domain" description="Bromo" evidence="12">
    <location>
        <begin position="1170"/>
        <end position="1242"/>
    </location>
</feature>
<dbReference type="InterPro" id="IPR057991">
    <property type="entry name" value="TPR_TAF2_C"/>
</dbReference>
<dbReference type="SUPFAM" id="SSF55486">
    <property type="entry name" value="Metalloproteases ('zincins'), catalytic domain"/>
    <property type="match status" value="1"/>
</dbReference>
<dbReference type="Pfam" id="PF25577">
    <property type="entry name" value="TPR_TAF2_C"/>
    <property type="match status" value="1"/>
</dbReference>
<dbReference type="SUPFAM" id="SSF63737">
    <property type="entry name" value="Leukotriene A4 hydrolase N-terminal domain"/>
    <property type="match status" value="1"/>
</dbReference>
<dbReference type="SMART" id="SM00297">
    <property type="entry name" value="BROMO"/>
    <property type="match status" value="3"/>
</dbReference>
<feature type="region of interest" description="Disordered" evidence="11">
    <location>
        <begin position="1069"/>
        <end position="1128"/>
    </location>
</feature>
<keyword evidence="7" id="KW-0539">Nucleus</keyword>
<evidence type="ECO:0000313" key="14">
    <source>
        <dbReference type="Proteomes" id="UP000006757"/>
    </source>
</evidence>
<feature type="compositionally biased region" description="Low complexity" evidence="11">
    <location>
        <begin position="1444"/>
        <end position="1467"/>
    </location>
</feature>
<evidence type="ECO:0000256" key="10">
    <source>
        <dbReference type="PROSITE-ProRule" id="PRU00035"/>
    </source>
</evidence>
<dbReference type="GO" id="GO:0003682">
    <property type="term" value="F:chromatin binding"/>
    <property type="evidence" value="ECO:0007669"/>
    <property type="project" value="TreeGrafter"/>
</dbReference>
<comment type="similarity">
    <text evidence="2">Belongs to the TAF2 family.</text>
</comment>
<dbReference type="HOGENOM" id="CLU_002317_1_0_1"/>
<dbReference type="InParanoid" id="K1VVQ5"/>
<keyword evidence="6" id="KW-0804">Transcription</keyword>
<feature type="region of interest" description="Disordered" evidence="11">
    <location>
        <begin position="1263"/>
        <end position="1602"/>
    </location>
</feature>
<dbReference type="Gene3D" id="1.10.390.10">
    <property type="entry name" value="Neutral Protease Domain 2"/>
    <property type="match status" value="1"/>
</dbReference>
<dbReference type="PROSITE" id="PS00633">
    <property type="entry name" value="BROMODOMAIN_1"/>
    <property type="match status" value="1"/>
</dbReference>
<feature type="domain" description="Bromo" evidence="12">
    <location>
        <begin position="1755"/>
        <end position="1829"/>
    </location>
</feature>
<feature type="compositionally biased region" description="Low complexity" evidence="11">
    <location>
        <begin position="1577"/>
        <end position="1601"/>
    </location>
</feature>
<sequence>MTDDRNVIEIDFAGVLNGSAHLTITPTNPALRTVYLHASPLLQINSVTLSSDTTSNPLLPTPASFAVTNAFQPLPVREPPIDLKSHQEIKRKTWAALGERDEGELAISVSHGWVRLVETDGAGPDGGPAVSLAPIQIQIDYQLVVGGEVVEGIVFRRPGDGGDDTRCTWELEFIVPRYLEGGEPRGDDVAYPVTVVASGELIEQVTHPHDPHKVVFYYIQTTPATVQHITFAAGPFEMYQVPALHGGETQKPMLAFCLPGQLDELINSTNFLCRAMSFYTTEFGSFPFSAFKMVFVSNPRVQCFTAVTMAILSSDLLYPANVIDQALETRQVLSIALIQQWVGVNIIQRTLADTWLIVGLSQYLHSLFIRHLLGNNEFRFRLKKDIDRCCRLDQGDQYPLCMPNTIDPPSASTMSFMTLKAPLVLHILDRYIAKAGTSLGLSRVIPRIFLASLSDELPGNMLSTGYFFRLCRKASGMDMQPFIDQWVYGSGCPHFQVRTNFIRKKFTVEMTIIQVQPAMQAAEKLDDKNKLARLATRRPTPFFEGSLTIRIHEADGAPFEHLLDIKTADKTYNLPFNTKYKRTRRSGHVAARFSKLQDVLAQADDNEVEQAEQLKDVDRTEVFAYLPWDDEEEYRKWRVHDWSEEEAQAMLGEGGGYEWIRVDPDCEWLATFDIQEKPWFWISQLEGESDVVAQLQRMCMYPSPVIASELAKVVLVENYFYRVRMEAARALVLYNSAEADYMGLFLLLKLFHTFYCEPTDEEEPSNVKAVPLPNDFSNFANYFLKKSMVTALSDLRDPATRRVWRHVRELLLDLLRMNDNSQNEYSDSHYVATVISAIGSAFSAGVNVGGNLSEEDQVMDGQLFKEASEANERAITVDRLVPSYHNVVTLAGLQAQLKSILVGQRTNDPRLFLGYTREGNYEPLRLAAFDCLLLCKPPGRSMALAQYLFDVIRYDYSLTVRRHVARALSESILMTLAAGEVYMSSAPGIIDMNGDSGQRERERDHEDAKIVKAVRKEFNTKTELRELAQKALLDSFTGNDHEILFALIKAAEVMSSGTAEPKPGVLITLPTPTDTPSASTPKIRFSLAGKSGSSSASASAPAQEGGDFPFPDQPAPAPEPPASASGPIKLVLNQPTKEKKKKKAAVVKAQAKGLSDSDFKTITYVLQKLLADKRSTFFRMPVDPIRDHAPDYLSIVTNPMDLSTVQAKMDNGLYTSRKDFENDIRLLISNCHLYNPPGSGVRKAGEAFEKFFNGLWNKTENTLKSSANGDAEGGPSTSEKKKAGRPSLSISTKSAMPPPPAPAQSSSSATSALPKIKIKSAKSVTLDVPSPRASSPMAPPPVPSRKTSAASSPAKEKAPKKKREKARDPLDDLLGAEVDAIDREKGGDELFDELLGTTPPPPAKKYKISKSTVSISSPRPRPSRSPSEASDQSDQPLSKKIKLKSASSSSEQKSKRSSLSSEPSSRPLADKGKSSSDKPRSTSDKTKSTGEKTKPSSTSEKPRSSIGEKSKPTFEKSSKISSEKPRSSSDKPRSSSDKPRPSLDKPSKPSTEKPRSNGSEKPRFSEKPKSTDRPRSPSKASAPLAASSVAGPSTAPAANPAEVPPPMYPLGYAPQWPTPPPSLPLTVKNKMPFRQKRAKTLINALMKEPNAIFFLRPVDPVRDGCPTYLDEIAEPSDFGTIQKNIELKKYSTMGQLARAIELVFSNCRQFNPPGPITDAAAITEALYWKEWPKAVSQKLLPEERKALTAVINRSFRDPLSQLFREPVDPIALGIPQYFDIIPQEDARDLSLIKQKLERGTYTTARQVDDDFELMLENCRVFNGEGAISDIANQFGAWYKAQRAKMDV</sequence>
<evidence type="ECO:0000313" key="13">
    <source>
        <dbReference type="EMBL" id="EKD03547.1"/>
    </source>
</evidence>
<dbReference type="PRINTS" id="PR00503">
    <property type="entry name" value="BROMODOMAIN"/>
</dbReference>
<dbReference type="InterPro" id="IPR037813">
    <property type="entry name" value="TAF2"/>
</dbReference>
<dbReference type="Gene3D" id="1.20.920.10">
    <property type="entry name" value="Bromodomain-like"/>
    <property type="match status" value="3"/>
</dbReference>
<dbReference type="PANTHER" id="PTHR15137:SF9">
    <property type="entry name" value="TRANSCRIPTION INITIATION FACTOR TFIID SUBUNIT 2"/>
    <property type="match status" value="1"/>
</dbReference>
<keyword evidence="5 10" id="KW-0103">Bromodomain</keyword>
<evidence type="ECO:0000256" key="9">
    <source>
        <dbReference type="ARBA" id="ARBA00076306"/>
    </source>
</evidence>
<accession>K1VVQ5</accession>
<evidence type="ECO:0000256" key="6">
    <source>
        <dbReference type="ARBA" id="ARBA00023163"/>
    </source>
</evidence>
<dbReference type="STRING" id="1220162.K1VVQ5"/>
<comment type="function">
    <text evidence="8">Functions as a component of the DNA-binding general transcription factor complex TFIID. Binding of TFIID to a promoter (with or without TATA element) is the initial step in pre-initiation complex (PIC) formation. TFIID plays a key role in the regulation of gene expression by RNA polymerase II through different activities such as transcription activator interaction, core promoter recognition and selectivity, TFIIA and TFIIB interaction, chromatin modification (histone acetylation by TAF1), facilitation of DNA opening and initiation of transcription.</text>
</comment>
<feature type="compositionally biased region" description="Basic and acidic residues" evidence="11">
    <location>
        <begin position="1468"/>
        <end position="1575"/>
    </location>
</feature>
<dbReference type="InterPro" id="IPR057345">
    <property type="entry name" value="Ig-like_TAF2"/>
</dbReference>
<dbReference type="Pfam" id="PF00439">
    <property type="entry name" value="Bromodomain"/>
    <property type="match status" value="3"/>
</dbReference>
<dbReference type="PROSITE" id="PS50014">
    <property type="entry name" value="BROMODOMAIN_2"/>
    <property type="match status" value="3"/>
</dbReference>
<dbReference type="Pfam" id="PF25316">
    <property type="entry name" value="TAF2_3rd"/>
    <property type="match status" value="1"/>
</dbReference>
<dbReference type="InterPro" id="IPR018359">
    <property type="entry name" value="Bromodomain_CS"/>
</dbReference>
<evidence type="ECO:0000259" key="12">
    <source>
        <dbReference type="PROSITE" id="PS50014"/>
    </source>
</evidence>
<dbReference type="InterPro" id="IPR001487">
    <property type="entry name" value="Bromodomain"/>
</dbReference>
<dbReference type="EMBL" id="AMBO01000246">
    <property type="protein sequence ID" value="EKD03547.1"/>
    <property type="molecule type" value="Genomic_DNA"/>
</dbReference>
<dbReference type="FunFam" id="1.10.390.10:FF:000011">
    <property type="entry name" value="Transcription initiation factor TFIID subunit"/>
    <property type="match status" value="1"/>
</dbReference>
<feature type="domain" description="Bromo" evidence="12">
    <location>
        <begin position="1646"/>
        <end position="1718"/>
    </location>
</feature>
<reference evidence="13 14" key="1">
    <citation type="journal article" date="2012" name="Eukaryot. Cell">
        <title>Genome sequence of the Trichosporon asahii environmental strain CBS 8904.</title>
        <authorList>
            <person name="Yang R.Y."/>
            <person name="Li H.T."/>
            <person name="Zhu H."/>
            <person name="Zhou G.P."/>
            <person name="Wang M."/>
            <person name="Wang L."/>
        </authorList>
    </citation>
    <scope>NUCLEOTIDE SEQUENCE [LARGE SCALE GENOMIC DNA]</scope>
    <source>
        <strain evidence="13 14">CBS 8904</strain>
    </source>
</reference>
<keyword evidence="14" id="KW-1185">Reference proteome</keyword>
<comment type="subcellular location">
    <subcellularLocation>
        <location evidence="1">Nucleus</location>
    </subcellularLocation>
</comment>
<dbReference type="OMA" id="REFLMPI"/>
<dbReference type="eggNOG" id="KOG1474">
    <property type="taxonomic scope" value="Eukaryota"/>
</dbReference>
<dbReference type="SUPFAM" id="SSF47370">
    <property type="entry name" value="Bromodomain"/>
    <property type="match status" value="3"/>
</dbReference>
<dbReference type="InterPro" id="IPR027268">
    <property type="entry name" value="Peptidase_M4/M1_CTD_sf"/>
</dbReference>
<dbReference type="GO" id="GO:0006367">
    <property type="term" value="P:transcription initiation at RNA polymerase II promoter"/>
    <property type="evidence" value="ECO:0007669"/>
    <property type="project" value="TreeGrafter"/>
</dbReference>
<dbReference type="OrthoDB" id="308861at2759"/>
<proteinExistence type="inferred from homology"/>
<evidence type="ECO:0000256" key="11">
    <source>
        <dbReference type="SAM" id="MobiDB-lite"/>
    </source>
</evidence>
<dbReference type="GO" id="GO:0005669">
    <property type="term" value="C:transcription factor TFIID complex"/>
    <property type="evidence" value="ECO:0007669"/>
    <property type="project" value="InterPro"/>
</dbReference>
<dbReference type="GO" id="GO:0016251">
    <property type="term" value="F:RNA polymerase II general transcription initiation factor activity"/>
    <property type="evidence" value="ECO:0007669"/>
    <property type="project" value="TreeGrafter"/>
</dbReference>
<comment type="caution">
    <text evidence="13">The sequence shown here is derived from an EMBL/GenBank/DDBJ whole genome shotgun (WGS) entry which is preliminary data.</text>
</comment>
<evidence type="ECO:0000256" key="5">
    <source>
        <dbReference type="ARBA" id="ARBA00023117"/>
    </source>
</evidence>
<evidence type="ECO:0000256" key="2">
    <source>
        <dbReference type="ARBA" id="ARBA00010937"/>
    </source>
</evidence>
<evidence type="ECO:0000256" key="1">
    <source>
        <dbReference type="ARBA" id="ARBA00004123"/>
    </source>
</evidence>
<dbReference type="eggNOG" id="KOG1932">
    <property type="taxonomic scope" value="Eukaryota"/>
</dbReference>
<feature type="compositionally biased region" description="Low complexity" evidence="11">
    <location>
        <begin position="1069"/>
        <end position="1110"/>
    </location>
</feature>
<feature type="compositionally biased region" description="Pro residues" evidence="11">
    <location>
        <begin position="1111"/>
        <end position="1121"/>
    </location>
</feature>